<dbReference type="GO" id="GO:1990281">
    <property type="term" value="C:efflux pump complex"/>
    <property type="evidence" value="ECO:0007669"/>
    <property type="project" value="TreeGrafter"/>
</dbReference>
<dbReference type="Pfam" id="PF25954">
    <property type="entry name" value="Beta-barrel_RND_2"/>
    <property type="match status" value="1"/>
</dbReference>
<dbReference type="AlphaFoldDB" id="A0A5S3V0J4"/>
<dbReference type="NCBIfam" id="TIGR01730">
    <property type="entry name" value="RND_mfp"/>
    <property type="match status" value="1"/>
</dbReference>
<dbReference type="Pfam" id="PF25876">
    <property type="entry name" value="HH_MFP_RND"/>
    <property type="match status" value="1"/>
</dbReference>
<dbReference type="Gene3D" id="2.40.30.170">
    <property type="match status" value="1"/>
</dbReference>
<keyword evidence="2" id="KW-1133">Transmembrane helix</keyword>
<sequence>MNIKRWILSIFIIVIIISTLGFIKFNQIQAAIAFGESFPEPSAAVKSSFVEQRNYSETSKVIGQLQAKRAIDIHNEYPGLIVKVHFQPGDFVEKNQVLFELDTRIEQANLLAEQAKLTLAESTFSRLSKLLVQKRVSPDQVDQAHADVAIAKAQIANLNAIIDKKIIKAPFSGMLGLTNYQSGQFLNVNTLLTSLIAQDEKIWVDFKLPQTLPQLAVGDNVSVNLIAGNQRITATIIAKNSAIDIAARQLAYRAELDNSQLQLHHNQMVSVEVSTPNIPMFAVPTNAIARNQLGAFVFSLDQDDSNNWRARSIQVELGARQGDMQLITNGLAGDEFIATEGAFKLKDQLLVYTQVPDSLTLEEE</sequence>
<comment type="similarity">
    <text evidence="1">Belongs to the membrane fusion protein (MFP) (TC 8.A.1) family.</text>
</comment>
<evidence type="ECO:0000256" key="1">
    <source>
        <dbReference type="ARBA" id="ARBA00009477"/>
    </source>
</evidence>
<evidence type="ECO:0000259" key="4">
    <source>
        <dbReference type="Pfam" id="PF25954"/>
    </source>
</evidence>
<dbReference type="Gene3D" id="2.40.420.20">
    <property type="match status" value="1"/>
</dbReference>
<evidence type="ECO:0000256" key="2">
    <source>
        <dbReference type="SAM" id="Phobius"/>
    </source>
</evidence>
<feature type="transmembrane region" description="Helical" evidence="2">
    <location>
        <begin position="6"/>
        <end position="23"/>
    </location>
</feature>
<evidence type="ECO:0000313" key="5">
    <source>
        <dbReference type="EMBL" id="TMO63753.1"/>
    </source>
</evidence>
<dbReference type="RefSeq" id="WP_138593441.1">
    <property type="nucleotide sequence ID" value="NZ_PNBX01000116.1"/>
</dbReference>
<proteinExistence type="inferred from homology"/>
<evidence type="ECO:0000259" key="3">
    <source>
        <dbReference type="Pfam" id="PF25876"/>
    </source>
</evidence>
<feature type="domain" description="CusB-like beta-barrel" evidence="4">
    <location>
        <begin position="201"/>
        <end position="275"/>
    </location>
</feature>
<dbReference type="InterPro" id="IPR058624">
    <property type="entry name" value="MdtA-like_HH"/>
</dbReference>
<accession>A0A5S3V0J4</accession>
<dbReference type="Proteomes" id="UP000307217">
    <property type="component" value="Unassembled WGS sequence"/>
</dbReference>
<dbReference type="InterPro" id="IPR006143">
    <property type="entry name" value="RND_pump_MFP"/>
</dbReference>
<comment type="caution">
    <text evidence="5">The sequence shown here is derived from an EMBL/GenBank/DDBJ whole genome shotgun (WGS) entry which is preliminary data.</text>
</comment>
<dbReference type="InterPro" id="IPR058792">
    <property type="entry name" value="Beta-barrel_RND_2"/>
</dbReference>
<dbReference type="PANTHER" id="PTHR30469">
    <property type="entry name" value="MULTIDRUG RESISTANCE PROTEIN MDTA"/>
    <property type="match status" value="1"/>
</dbReference>
<feature type="domain" description="Multidrug resistance protein MdtA-like alpha-helical hairpin" evidence="3">
    <location>
        <begin position="107"/>
        <end position="163"/>
    </location>
</feature>
<dbReference type="PANTHER" id="PTHR30469:SF11">
    <property type="entry name" value="BLL4320 PROTEIN"/>
    <property type="match status" value="1"/>
</dbReference>
<dbReference type="GO" id="GO:0015562">
    <property type="term" value="F:efflux transmembrane transporter activity"/>
    <property type="evidence" value="ECO:0007669"/>
    <property type="project" value="TreeGrafter"/>
</dbReference>
<reference evidence="5 6" key="1">
    <citation type="submission" date="2018-01" db="EMBL/GenBank/DDBJ databases">
        <authorList>
            <person name="Paulsen S."/>
            <person name="Gram L.K."/>
        </authorList>
    </citation>
    <scope>NUCLEOTIDE SEQUENCE [LARGE SCALE GENOMIC DNA]</scope>
    <source>
        <strain evidence="5 6">S3790</strain>
    </source>
</reference>
<dbReference type="Gene3D" id="2.40.50.100">
    <property type="match status" value="1"/>
</dbReference>
<dbReference type="Gene3D" id="1.10.287.470">
    <property type="entry name" value="Helix hairpin bin"/>
    <property type="match status" value="1"/>
</dbReference>
<keyword evidence="2" id="KW-0812">Transmembrane</keyword>
<gene>
    <name evidence="5" type="ORF">CWC19_18920</name>
</gene>
<organism evidence="5 6">
    <name type="scientific">Pseudoalteromonas aurantia</name>
    <dbReference type="NCBI Taxonomy" id="43654"/>
    <lineage>
        <taxon>Bacteria</taxon>
        <taxon>Pseudomonadati</taxon>
        <taxon>Pseudomonadota</taxon>
        <taxon>Gammaproteobacteria</taxon>
        <taxon>Alteromonadales</taxon>
        <taxon>Pseudoalteromonadaceae</taxon>
        <taxon>Pseudoalteromonas</taxon>
    </lineage>
</organism>
<dbReference type="SUPFAM" id="SSF111369">
    <property type="entry name" value="HlyD-like secretion proteins"/>
    <property type="match status" value="1"/>
</dbReference>
<evidence type="ECO:0000313" key="6">
    <source>
        <dbReference type="Proteomes" id="UP000307217"/>
    </source>
</evidence>
<dbReference type="EMBL" id="PNBX01000116">
    <property type="protein sequence ID" value="TMO63753.1"/>
    <property type="molecule type" value="Genomic_DNA"/>
</dbReference>
<dbReference type="OrthoDB" id="9806939at2"/>
<reference evidence="6" key="2">
    <citation type="submission" date="2019-06" db="EMBL/GenBank/DDBJ databases">
        <title>Co-occurence of chitin degradation, pigmentation and bioactivity in marine Pseudoalteromonas.</title>
        <authorList>
            <person name="Sonnenschein E.C."/>
            <person name="Bech P.K."/>
        </authorList>
    </citation>
    <scope>NUCLEOTIDE SEQUENCE [LARGE SCALE GENOMIC DNA]</scope>
    <source>
        <strain evidence="6">S3790</strain>
    </source>
</reference>
<protein>
    <submittedName>
        <fullName evidence="5">Efflux transporter periplasmic adaptor subunit</fullName>
    </submittedName>
</protein>
<name>A0A5S3V0J4_9GAMM</name>
<keyword evidence="2" id="KW-0472">Membrane</keyword>